<sequence length="406" mass="45213">MSAPASALTDDALASLDRIIRPATGDLRHPFVESSASYANQLWDWDSYFTLLALTRLGVPDVPVRACVENFLDAQGEDGHVPYRLLTDSTAVRHPPHLSPRSGPGTRGPDALYNPAKPILAQMALLDEALGTGEWLAATAPKLDRYLEHWSATQFTDWGLYAWRTHKGDGPDNHPALYGRPPNSVLGADLNSYFVREFRAMEQIWRMLDQPDRATSYAARADALAERINAVLWDPVDEFYYHHDALGQTPPTATLPVTWTVPLKFRTWTSLMPLWAGVATADLAERAVEAAAEDGGLICDYGIRTVTSRDPIYNTRVSGNPSNWQGPVWIVANYVVFEGLLSYGYRRLARRVADGSAALLHEDLRRNGHWHEYYDAETGRAESNPGFIGWNLTALIMHAMLDERAD</sequence>
<evidence type="ECO:0000256" key="1">
    <source>
        <dbReference type="ARBA" id="ARBA00010833"/>
    </source>
</evidence>
<feature type="domain" description="Mannosylglycerate hydrolase MGH1-like glycoside hydrolase" evidence="5">
    <location>
        <begin position="41"/>
        <end position="385"/>
    </location>
</feature>
<keyword evidence="6" id="KW-0413">Isomerase</keyword>
<dbReference type="Pfam" id="PF22422">
    <property type="entry name" value="MGH1-like_GH"/>
    <property type="match status" value="1"/>
</dbReference>
<protein>
    <submittedName>
        <fullName evidence="6">Putative isomerase</fullName>
    </submittedName>
</protein>
<proteinExistence type="inferred from homology"/>
<feature type="region of interest" description="Disordered" evidence="4">
    <location>
        <begin position="92"/>
        <end position="112"/>
    </location>
</feature>
<dbReference type="InterPro" id="IPR008928">
    <property type="entry name" value="6-hairpin_glycosidase_sf"/>
</dbReference>
<dbReference type="GO" id="GO:0004573">
    <property type="term" value="F:Glc3Man9GlcNAc2 oligosaccharide glucosidase activity"/>
    <property type="evidence" value="ECO:0007669"/>
    <property type="project" value="InterPro"/>
</dbReference>
<evidence type="ECO:0000256" key="2">
    <source>
        <dbReference type="ARBA" id="ARBA00022801"/>
    </source>
</evidence>
<evidence type="ECO:0000256" key="3">
    <source>
        <dbReference type="ARBA" id="ARBA00023295"/>
    </source>
</evidence>
<dbReference type="InterPro" id="IPR012341">
    <property type="entry name" value="6hp_glycosidase-like_sf"/>
</dbReference>
<gene>
    <name evidence="6" type="ORF">SAMN04488554_1988</name>
</gene>
<accession>A0A1H5HKF9</accession>
<evidence type="ECO:0000259" key="5">
    <source>
        <dbReference type="Pfam" id="PF22422"/>
    </source>
</evidence>
<dbReference type="GO" id="GO:0016853">
    <property type="term" value="F:isomerase activity"/>
    <property type="evidence" value="ECO:0007669"/>
    <property type="project" value="UniProtKB-KW"/>
</dbReference>
<evidence type="ECO:0000313" key="6">
    <source>
        <dbReference type="EMBL" id="SEE28482.1"/>
    </source>
</evidence>
<evidence type="ECO:0000256" key="4">
    <source>
        <dbReference type="SAM" id="MobiDB-lite"/>
    </source>
</evidence>
<dbReference type="Gene3D" id="1.50.10.10">
    <property type="match status" value="1"/>
</dbReference>
<name>A0A1H5HKF9_9MICO</name>
<dbReference type="AlphaFoldDB" id="A0A1H5HKF9"/>
<dbReference type="STRING" id="648782.SAMN04488554_1988"/>
<reference evidence="7" key="1">
    <citation type="submission" date="2016-10" db="EMBL/GenBank/DDBJ databases">
        <authorList>
            <person name="Varghese N."/>
            <person name="Submissions S."/>
        </authorList>
    </citation>
    <scope>NUCLEOTIDE SEQUENCE [LARGE SCALE GENOMIC DNA]</scope>
    <source>
        <strain evidence="7">DSM 21368</strain>
    </source>
</reference>
<keyword evidence="2" id="KW-0378">Hydrolase</keyword>
<dbReference type="EMBL" id="FNTX01000001">
    <property type="protein sequence ID" value="SEE28482.1"/>
    <property type="molecule type" value="Genomic_DNA"/>
</dbReference>
<dbReference type="RefSeq" id="WP_175477017.1">
    <property type="nucleotide sequence ID" value="NZ_FNTX01000001.1"/>
</dbReference>
<dbReference type="InterPro" id="IPR054491">
    <property type="entry name" value="MGH1-like_GH"/>
</dbReference>
<evidence type="ECO:0000313" key="7">
    <source>
        <dbReference type="Proteomes" id="UP000199220"/>
    </source>
</evidence>
<dbReference type="GO" id="GO:0006487">
    <property type="term" value="P:protein N-linked glycosylation"/>
    <property type="evidence" value="ECO:0007669"/>
    <property type="project" value="TreeGrafter"/>
</dbReference>
<dbReference type="InterPro" id="IPR004888">
    <property type="entry name" value="Glycoside_hydrolase_63"/>
</dbReference>
<dbReference type="SUPFAM" id="SSF48208">
    <property type="entry name" value="Six-hairpin glycosidases"/>
    <property type="match status" value="1"/>
</dbReference>
<comment type="similarity">
    <text evidence="1">Belongs to the glycosyl hydrolase 63 family.</text>
</comment>
<dbReference type="GO" id="GO:0009311">
    <property type="term" value="P:oligosaccharide metabolic process"/>
    <property type="evidence" value="ECO:0007669"/>
    <property type="project" value="InterPro"/>
</dbReference>
<keyword evidence="7" id="KW-1185">Reference proteome</keyword>
<dbReference type="PANTHER" id="PTHR10412:SF11">
    <property type="entry name" value="MANNOSYL-OLIGOSACCHARIDE GLUCOSIDASE"/>
    <property type="match status" value="1"/>
</dbReference>
<keyword evidence="3" id="KW-0326">Glycosidase</keyword>
<dbReference type="Proteomes" id="UP000199220">
    <property type="component" value="Unassembled WGS sequence"/>
</dbReference>
<dbReference type="PANTHER" id="PTHR10412">
    <property type="entry name" value="MANNOSYL-OLIGOSACCHARIDE GLUCOSIDASE"/>
    <property type="match status" value="1"/>
</dbReference>
<organism evidence="6 7">
    <name type="scientific">Ruania alba</name>
    <dbReference type="NCBI Taxonomy" id="648782"/>
    <lineage>
        <taxon>Bacteria</taxon>
        <taxon>Bacillati</taxon>
        <taxon>Actinomycetota</taxon>
        <taxon>Actinomycetes</taxon>
        <taxon>Micrococcales</taxon>
        <taxon>Ruaniaceae</taxon>
        <taxon>Ruania</taxon>
    </lineage>
</organism>